<dbReference type="InterPro" id="IPR029058">
    <property type="entry name" value="AB_hydrolase_fold"/>
</dbReference>
<feature type="signal peptide" evidence="1">
    <location>
        <begin position="1"/>
        <end position="24"/>
    </location>
</feature>
<dbReference type="InterPro" id="IPR000073">
    <property type="entry name" value="AB_hydrolase_1"/>
</dbReference>
<dbReference type="InterPro" id="IPR022742">
    <property type="entry name" value="Hydrolase_4"/>
</dbReference>
<protein>
    <submittedName>
        <fullName evidence="3">Pimeloyl-ACP methyl ester carboxylesterase</fullName>
    </submittedName>
</protein>
<proteinExistence type="predicted"/>
<feature type="domain" description="Serine aminopeptidase S33" evidence="2">
    <location>
        <begin position="84"/>
        <end position="294"/>
    </location>
</feature>
<comment type="caution">
    <text evidence="3">The sequence shown here is derived from an EMBL/GenBank/DDBJ whole genome shotgun (WGS) entry which is preliminary data.</text>
</comment>
<dbReference type="PANTHER" id="PTHR43194">
    <property type="entry name" value="HYDROLASE ALPHA/BETA FOLD FAMILY"/>
    <property type="match status" value="1"/>
</dbReference>
<evidence type="ECO:0000256" key="1">
    <source>
        <dbReference type="SAM" id="SignalP"/>
    </source>
</evidence>
<reference evidence="3" key="1">
    <citation type="submission" date="2020-08" db="EMBL/GenBank/DDBJ databases">
        <title>Studying the diversity of plant-associated saprophytic bacteria and their role in host health and plant-pathogen interactions.</title>
        <authorList>
            <person name="Potnis N."/>
        </authorList>
    </citation>
    <scope>NUCLEOTIDE SEQUENCE</scope>
    <source>
        <strain evidence="3">F21</strain>
    </source>
</reference>
<dbReference type="EMBL" id="JACIIQ010000013">
    <property type="protein sequence ID" value="MBB5671501.1"/>
    <property type="molecule type" value="Genomic_DNA"/>
</dbReference>
<dbReference type="InterPro" id="IPR050228">
    <property type="entry name" value="Carboxylesterase_BioH"/>
</dbReference>
<dbReference type="Gene3D" id="3.40.50.1820">
    <property type="entry name" value="alpha/beta hydrolase"/>
    <property type="match status" value="1"/>
</dbReference>
<dbReference type="Proteomes" id="UP000528595">
    <property type="component" value="Unassembled WGS sequence"/>
</dbReference>
<name>A0AB73H0N5_9XANT</name>
<feature type="chain" id="PRO_5044496530" evidence="1">
    <location>
        <begin position="25"/>
        <end position="312"/>
    </location>
</feature>
<dbReference type="PANTHER" id="PTHR43194:SF2">
    <property type="entry name" value="PEROXISOMAL MEMBRANE PROTEIN LPX1"/>
    <property type="match status" value="1"/>
</dbReference>
<dbReference type="PRINTS" id="PR00111">
    <property type="entry name" value="ABHYDROLASE"/>
</dbReference>
<gene>
    <name evidence="3" type="ORF">FHR65_003076</name>
</gene>
<dbReference type="SUPFAM" id="SSF53474">
    <property type="entry name" value="alpha/beta-Hydrolases"/>
    <property type="match status" value="1"/>
</dbReference>
<evidence type="ECO:0000313" key="3">
    <source>
        <dbReference type="EMBL" id="MBB5671501.1"/>
    </source>
</evidence>
<dbReference type="Pfam" id="PF12146">
    <property type="entry name" value="Hydrolase_4"/>
    <property type="match status" value="1"/>
</dbReference>
<sequence length="312" mass="33579">MRLPMLLRTVCLLLLLLTASGLQAQPHPGPGTELAQVRTDDGQTLAVWSRVPAQPRGTILLVHGRTWSALPNFDLQVADEPRDARSVLAALAQAGYAAYAVDLRGYGGSARDRSGWNTPARAVADVDAVLSWVAHQHPQLPPPALLGYSNGARVALLIAQQHPQAVSALVLYGFPDDVDTAPDTTPAPAQPLRARTTAAAAGEDFITANAAPPSVRAAYVAQAVSADPVRTDWRAMEQFAFQPEQVTTLPVLLLRGVDDPIATQADNAHLYARLRSEDRSWVTLPHADHVAHVEDTHSAWVDAVVSFLRRPR</sequence>
<dbReference type="AlphaFoldDB" id="A0AB73H0N5"/>
<accession>A0AB73H0N5</accession>
<keyword evidence="1" id="KW-0732">Signal</keyword>
<organism evidence="3">
    <name type="scientific">Xanthomonas arboricola</name>
    <dbReference type="NCBI Taxonomy" id="56448"/>
    <lineage>
        <taxon>Bacteria</taxon>
        <taxon>Pseudomonadati</taxon>
        <taxon>Pseudomonadota</taxon>
        <taxon>Gammaproteobacteria</taxon>
        <taxon>Lysobacterales</taxon>
        <taxon>Lysobacteraceae</taxon>
        <taxon>Xanthomonas</taxon>
    </lineage>
</organism>
<evidence type="ECO:0000259" key="2">
    <source>
        <dbReference type="Pfam" id="PF12146"/>
    </source>
</evidence>